<dbReference type="EMBL" id="REGN01000163">
    <property type="protein sequence ID" value="RNA44043.1"/>
    <property type="molecule type" value="Genomic_DNA"/>
</dbReference>
<proteinExistence type="predicted"/>
<keyword evidence="2" id="KW-1185">Reference proteome</keyword>
<dbReference type="OrthoDB" id="10067152at2759"/>
<protein>
    <submittedName>
        <fullName evidence="1">Uncharacterized protein</fullName>
    </submittedName>
</protein>
<accession>A0A3M7T7J9</accession>
<organism evidence="1 2">
    <name type="scientific">Brachionus plicatilis</name>
    <name type="common">Marine rotifer</name>
    <name type="synonym">Brachionus muelleri</name>
    <dbReference type="NCBI Taxonomy" id="10195"/>
    <lineage>
        <taxon>Eukaryota</taxon>
        <taxon>Metazoa</taxon>
        <taxon>Spiralia</taxon>
        <taxon>Gnathifera</taxon>
        <taxon>Rotifera</taxon>
        <taxon>Eurotatoria</taxon>
        <taxon>Monogononta</taxon>
        <taxon>Pseudotrocha</taxon>
        <taxon>Ploima</taxon>
        <taxon>Brachionidae</taxon>
        <taxon>Brachionus</taxon>
    </lineage>
</organism>
<reference evidence="1 2" key="1">
    <citation type="journal article" date="2018" name="Sci. Rep.">
        <title>Genomic signatures of local adaptation to the degree of environmental predictability in rotifers.</title>
        <authorList>
            <person name="Franch-Gras L."/>
            <person name="Hahn C."/>
            <person name="Garcia-Roger E.M."/>
            <person name="Carmona M.J."/>
            <person name="Serra M."/>
            <person name="Gomez A."/>
        </authorList>
    </citation>
    <scope>NUCLEOTIDE SEQUENCE [LARGE SCALE GENOMIC DNA]</scope>
    <source>
        <strain evidence="1">HYR1</strain>
    </source>
</reference>
<dbReference type="Gene3D" id="1.10.1540.10">
    <property type="entry name" value="BEACH domain"/>
    <property type="match status" value="1"/>
</dbReference>
<gene>
    <name evidence="1" type="ORF">BpHYR1_043886</name>
</gene>
<dbReference type="AlphaFoldDB" id="A0A3M7T7J9"/>
<name>A0A3M7T7J9_BRAPC</name>
<dbReference type="Proteomes" id="UP000276133">
    <property type="component" value="Unassembled WGS sequence"/>
</dbReference>
<dbReference type="InterPro" id="IPR036372">
    <property type="entry name" value="BEACH_dom_sf"/>
</dbReference>
<evidence type="ECO:0000313" key="2">
    <source>
        <dbReference type="Proteomes" id="UP000276133"/>
    </source>
</evidence>
<sequence>MFYTASIEKESQMLNHILIKELFQFHLDLVAQTCIFTYGKIPKNLMNSIGDPKFAYDIEMYTVFFGRRLIINLLSQCQHEFYLSYQYKPYQTKYSKLIKQYLNHYTNKRPQQTDLPGFLPCDPSLLANCAENKTFDNKYYNIIGYAVEQISDPVRRKAIETMIKTWCQTPKQLFTTKHPGVSRQAIAVRKINGAI</sequence>
<evidence type="ECO:0000313" key="1">
    <source>
        <dbReference type="EMBL" id="RNA44043.1"/>
    </source>
</evidence>
<comment type="caution">
    <text evidence="1">The sequence shown here is derived from an EMBL/GenBank/DDBJ whole genome shotgun (WGS) entry which is preliminary data.</text>
</comment>
<dbReference type="SUPFAM" id="SSF81837">
    <property type="entry name" value="BEACH domain"/>
    <property type="match status" value="1"/>
</dbReference>